<name>A0A8S5PBY7_9CAUD</name>
<evidence type="ECO:0000259" key="2">
    <source>
        <dbReference type="Pfam" id="PF13476"/>
    </source>
</evidence>
<feature type="domain" description="Rad50/SbcC-type AAA" evidence="2">
    <location>
        <begin position="5"/>
        <end position="283"/>
    </location>
</feature>
<reference evidence="3" key="1">
    <citation type="journal article" date="2021" name="Proc. Natl. Acad. Sci. U.S.A.">
        <title>A Catalog of Tens of Thousands of Viruses from Human Metagenomes Reveals Hidden Associations with Chronic Diseases.</title>
        <authorList>
            <person name="Tisza M.J."/>
            <person name="Buck C.B."/>
        </authorList>
    </citation>
    <scope>NUCLEOTIDE SEQUENCE</scope>
    <source>
        <strain evidence="3">CtmpG14</strain>
    </source>
</reference>
<dbReference type="PANTHER" id="PTHR32114">
    <property type="entry name" value="ABC TRANSPORTER ABCH.3"/>
    <property type="match status" value="1"/>
</dbReference>
<accession>A0A8S5PBY7</accession>
<dbReference type="Pfam" id="PF13476">
    <property type="entry name" value="AAA_23"/>
    <property type="match status" value="1"/>
</dbReference>
<sequence length="653" mass="72651">MYFGKLSIKNFLVIGEAEVDLHNCGLTLIEGRNEDDESANSNGAGKSSLVDALCWCLYGVTGRGVSGDAVINKKAKKECVVGVEVWTEGLNCYYIERGRKSKRLGNNLIVQHVIVDGNDVGSGCELTKTTVADTQALVNDLLGCSYEIFTSSIYAVQEKMPDLPALTDKNLKTLIEEAAGIDKLQKASVIAKENLNDKQNSLDVLNSKISSCGNEINSLKTIIKNTETERDSWKTKAIAKRDQIKSEYDAIALERDEKASLLLPVPELEKLEAEYRQIEAKLKEYGIEEANVRRLELNAQNKKSECITEKRLIDVAQNKINEIEQSIQNIHNKVGTACKECGKVYKEEDLTDAVNALQKDKEERQKAILKSFENFKKLVEEAKTEAIKASEARRKLSSPTELTKRQLEVGNKINCNTERKTEVSRLSKMLGEKTKALVEIEAELAGKNPFESMLTKLNDDLKSKDDHWATLASEAEMKQMEVYVAEEVNNLYGVKGIRAHILDTITPFLNERTAFYLNTLSDGEITATWQTLTKTAKGDFKEKFSIDVQSVKGANCFAGLSGGEKRKVRVATSMALQDLVASRAKKPIDLYIADEVDHALDASGLERMMSILEEKAKQFGTALVISHNSLRDWIDNSIVVTKRDGISTVSREE</sequence>
<dbReference type="PANTHER" id="PTHR32114:SF2">
    <property type="entry name" value="ABC TRANSPORTER ABCH.3"/>
    <property type="match status" value="1"/>
</dbReference>
<evidence type="ECO:0000256" key="1">
    <source>
        <dbReference type="SAM" id="Coils"/>
    </source>
</evidence>
<feature type="coiled-coil region" evidence="1">
    <location>
        <begin position="313"/>
        <end position="367"/>
    </location>
</feature>
<proteinExistence type="predicted"/>
<evidence type="ECO:0000313" key="3">
    <source>
        <dbReference type="EMBL" id="DAE04125.1"/>
    </source>
</evidence>
<organism evidence="3">
    <name type="scientific">Siphoviridae sp. ctmpG14</name>
    <dbReference type="NCBI Taxonomy" id="2825654"/>
    <lineage>
        <taxon>Viruses</taxon>
        <taxon>Duplodnaviria</taxon>
        <taxon>Heunggongvirae</taxon>
        <taxon>Uroviricota</taxon>
        <taxon>Caudoviricetes</taxon>
    </lineage>
</organism>
<keyword evidence="1" id="KW-0175">Coiled coil</keyword>
<dbReference type="InterPro" id="IPR038729">
    <property type="entry name" value="Rad50/SbcC_AAA"/>
</dbReference>
<dbReference type="GO" id="GO:0006302">
    <property type="term" value="P:double-strand break repair"/>
    <property type="evidence" value="ECO:0007669"/>
    <property type="project" value="InterPro"/>
</dbReference>
<dbReference type="InterPro" id="IPR027417">
    <property type="entry name" value="P-loop_NTPase"/>
</dbReference>
<dbReference type="SUPFAM" id="SSF52540">
    <property type="entry name" value="P-loop containing nucleoside triphosphate hydrolases"/>
    <property type="match status" value="1"/>
</dbReference>
<protein>
    <submittedName>
        <fullName evidence="3">STRUCTURAL MAINTENANCE OF CHROMOSOMES PROTEIN</fullName>
    </submittedName>
</protein>
<dbReference type="GO" id="GO:0016887">
    <property type="term" value="F:ATP hydrolysis activity"/>
    <property type="evidence" value="ECO:0007669"/>
    <property type="project" value="InterPro"/>
</dbReference>
<dbReference type="Gene3D" id="3.40.50.300">
    <property type="entry name" value="P-loop containing nucleotide triphosphate hydrolases"/>
    <property type="match status" value="2"/>
</dbReference>
<dbReference type="EMBL" id="BK015384">
    <property type="protein sequence ID" value="DAE04125.1"/>
    <property type="molecule type" value="Genomic_DNA"/>
</dbReference>